<dbReference type="Gene3D" id="3.30.420.240">
    <property type="match status" value="1"/>
</dbReference>
<name>A0A8S5TYM7_9CAUD</name>
<organism evidence="1">
    <name type="scientific">Siphoviridae sp. ctnPP24</name>
    <dbReference type="NCBI Taxonomy" id="2825662"/>
    <lineage>
        <taxon>Viruses</taxon>
        <taxon>Duplodnaviria</taxon>
        <taxon>Heunggongvirae</taxon>
        <taxon>Uroviricota</taxon>
        <taxon>Caudoviricetes</taxon>
    </lineage>
</organism>
<proteinExistence type="predicted"/>
<dbReference type="Gene3D" id="3.40.50.300">
    <property type="entry name" value="P-loop containing nucleotide triphosphate hydrolases"/>
    <property type="match status" value="1"/>
</dbReference>
<dbReference type="InterPro" id="IPR027417">
    <property type="entry name" value="P-loop_NTPase"/>
</dbReference>
<sequence length="635" mass="72598">MKLLQRASKPMKITQLLMKKLRTSSNSKLKNARKKLRDWQSSMALSNLLKIAAHDKKSVAEIDPKKIEDNLDKYQRIIAYWRMYPDKFVDYMASLNPNNKFQFYPTQRMILRINMRYRTVYEVFSRGFSKSFMAVLSLMVKAILYPGSTLITVADAKGQSAMILQSKMQEICKLIPGLAREIVWDTRGTLAKTSQSKDEVTYSFRNGSTIKNVSMTSGSRGFRAQAVLTEEVATITDQQKYEEIIAPMLVISRKVNGKVDPNETLNQNDIYVTSAGFKGTYAYDKLIDALCRMVSSNGYDSFILGGDWRVPVVEGLQPANYIQAQETGNSMDEIGFEREYGSVWSGTLDGAFFDMNKFDKHRIINLAKNGYDKGQNRDTFYVMGVDVGRLNCPTEIVIIESSPARTTGVNDKKIVNIFTLSESHFEYQAIRIKQLFNAFKCEAIVLDANGLGVGLLDYLITDQNDPETDELLPNMGIINLDDIPNEQDRKNYKSFENENTIKNAIWMMKANAPMNTELYSYTQTQLRNGKLKFLIDSNTAKNKLLQQAQGKKMSPLQRQDYLRPYVATDILKSQMANLVQDNEGANIILKQSNRKILKDKVSALIYGLYWCKRQEDRRNRRNSRDLSGFMFFTKH</sequence>
<dbReference type="EMBL" id="BK015962">
    <property type="protein sequence ID" value="DAF87305.1"/>
    <property type="molecule type" value="Genomic_DNA"/>
</dbReference>
<evidence type="ECO:0000313" key="1">
    <source>
        <dbReference type="EMBL" id="DAF87305.1"/>
    </source>
</evidence>
<accession>A0A8S5TYM7</accession>
<protein>
    <submittedName>
        <fullName evidence="1">Terminase large subunit</fullName>
    </submittedName>
</protein>
<reference evidence="1" key="1">
    <citation type="journal article" date="2021" name="Proc. Natl. Acad. Sci. U.S.A.">
        <title>A Catalog of Tens of Thousands of Viruses from Human Metagenomes Reveals Hidden Associations with Chronic Diseases.</title>
        <authorList>
            <person name="Tisza M.J."/>
            <person name="Buck C.B."/>
        </authorList>
    </citation>
    <scope>NUCLEOTIDE SEQUENCE</scope>
    <source>
        <strain evidence="1">CtnPP24</strain>
    </source>
</reference>